<dbReference type="RefSeq" id="WP_126331403.1">
    <property type="nucleotide sequence ID" value="NZ_LR134343.1"/>
</dbReference>
<reference evidence="1 2" key="1">
    <citation type="submission" date="2018-12" db="EMBL/GenBank/DDBJ databases">
        <authorList>
            <consortium name="Pathogen Informatics"/>
        </authorList>
    </citation>
    <scope>NUCLEOTIDE SEQUENCE [LARGE SCALE GENOMIC DNA]</scope>
    <source>
        <strain evidence="1 2">NCTC10297</strain>
    </source>
</reference>
<organism evidence="1 2">
    <name type="scientific">Moraxella cuniculi</name>
    <dbReference type="NCBI Taxonomy" id="34061"/>
    <lineage>
        <taxon>Bacteria</taxon>
        <taxon>Pseudomonadati</taxon>
        <taxon>Pseudomonadota</taxon>
        <taxon>Gammaproteobacteria</taxon>
        <taxon>Moraxellales</taxon>
        <taxon>Moraxellaceae</taxon>
        <taxon>Moraxella</taxon>
    </lineage>
</organism>
<dbReference type="AlphaFoldDB" id="A0A3S5EG08"/>
<accession>A0A3S5EG08</accession>
<proteinExistence type="predicted"/>
<dbReference type="Proteomes" id="UP000274100">
    <property type="component" value="Chromosome"/>
</dbReference>
<evidence type="ECO:0008006" key="3">
    <source>
        <dbReference type="Google" id="ProtNLM"/>
    </source>
</evidence>
<dbReference type="EMBL" id="LR134343">
    <property type="protein sequence ID" value="VEG13745.1"/>
    <property type="molecule type" value="Genomic_DNA"/>
</dbReference>
<name>A0A3S5EG08_9GAMM</name>
<evidence type="ECO:0000313" key="1">
    <source>
        <dbReference type="EMBL" id="VEG13745.1"/>
    </source>
</evidence>
<dbReference type="OrthoDB" id="6984417at2"/>
<sequence length="258" mass="28432">MGKITNLAYNIGTSLNQEGINTHRQGITPTAQTLQGLSPKEQLAIHESNQALLDTNQKQLSQELESGDELESKTIAGQIAQNKYNYCAEQGVSREDRHSYIRQQNLDNLGTVAEDAMVLASVYRGGVGRSPVRSTVTNSTPKTFIPNDKFNYFFGRVKNDPHNTPRSLQNKEQLASIGIHDNAQGRKIISDTVENSVGSSSNIISAERKIGRDGLYYDIERRETLIIGPGGIRKLEMGFEIMPNGQRKLTTIIVKGGS</sequence>
<protein>
    <recommendedName>
        <fullName evidence="3">Filamentous hemagglutinin</fullName>
    </recommendedName>
</protein>
<gene>
    <name evidence="1" type="ORF">NCTC10297_01715</name>
</gene>
<evidence type="ECO:0000313" key="2">
    <source>
        <dbReference type="Proteomes" id="UP000274100"/>
    </source>
</evidence>
<dbReference type="CDD" id="cd20724">
    <property type="entry name" value="CdiA-CT_Kp342-like"/>
    <property type="match status" value="1"/>
</dbReference>
<dbReference type="KEGG" id="mcun:NCTC10297_01715"/>